<feature type="region of interest" description="Disordered" evidence="2">
    <location>
        <begin position="396"/>
        <end position="420"/>
    </location>
</feature>
<feature type="region of interest" description="Disordered" evidence="2">
    <location>
        <begin position="104"/>
        <end position="150"/>
    </location>
</feature>
<accession>A0AAV7SKK7</accession>
<dbReference type="AlphaFoldDB" id="A0AAV7SKK7"/>
<name>A0AAV7SKK7_PLEWA</name>
<dbReference type="PANTHER" id="PTHR16095">
    <property type="entry name" value="TRANSMEMBRANE PROTEIN 143 FAMILY MEMBER"/>
    <property type="match status" value="1"/>
</dbReference>
<dbReference type="Proteomes" id="UP001066276">
    <property type="component" value="Chromosome 4_2"/>
</dbReference>
<reference evidence="3" key="1">
    <citation type="journal article" date="2022" name="bioRxiv">
        <title>Sequencing and chromosome-scale assembly of the giantPleurodeles waltlgenome.</title>
        <authorList>
            <person name="Brown T."/>
            <person name="Elewa A."/>
            <person name="Iarovenko S."/>
            <person name="Subramanian E."/>
            <person name="Araus A.J."/>
            <person name="Petzold A."/>
            <person name="Susuki M."/>
            <person name="Suzuki K.-i.T."/>
            <person name="Hayashi T."/>
            <person name="Toyoda A."/>
            <person name="Oliveira C."/>
            <person name="Osipova E."/>
            <person name="Leigh N.D."/>
            <person name="Simon A."/>
            <person name="Yun M.H."/>
        </authorList>
    </citation>
    <scope>NUCLEOTIDE SEQUENCE</scope>
    <source>
        <strain evidence="3">20211129_DDA</strain>
        <tissue evidence="3">Liver</tissue>
    </source>
</reference>
<gene>
    <name evidence="3" type="ORF">NDU88_005052</name>
</gene>
<keyword evidence="1" id="KW-0597">Phosphoprotein</keyword>
<dbReference type="Pfam" id="PF15385">
    <property type="entry name" value="SARG"/>
    <property type="match status" value="1"/>
</dbReference>
<feature type="region of interest" description="Disordered" evidence="2">
    <location>
        <begin position="167"/>
        <end position="205"/>
    </location>
</feature>
<proteinExistence type="predicted"/>
<comment type="caution">
    <text evidence="3">The sequence shown here is derived from an EMBL/GenBank/DDBJ whole genome shotgun (WGS) entry which is preliminary data.</text>
</comment>
<evidence type="ECO:0000313" key="3">
    <source>
        <dbReference type="EMBL" id="KAJ1164617.1"/>
    </source>
</evidence>
<feature type="compositionally biased region" description="Basic and acidic residues" evidence="2">
    <location>
        <begin position="136"/>
        <end position="150"/>
    </location>
</feature>
<feature type="compositionally biased region" description="Polar residues" evidence="2">
    <location>
        <begin position="172"/>
        <end position="181"/>
    </location>
</feature>
<evidence type="ECO:0000256" key="2">
    <source>
        <dbReference type="SAM" id="MobiDB-lite"/>
    </source>
</evidence>
<feature type="compositionally biased region" description="Basic and acidic residues" evidence="2">
    <location>
        <begin position="106"/>
        <end position="117"/>
    </location>
</feature>
<dbReference type="EMBL" id="JANPWB010000008">
    <property type="protein sequence ID" value="KAJ1164617.1"/>
    <property type="molecule type" value="Genomic_DNA"/>
</dbReference>
<evidence type="ECO:0008006" key="5">
    <source>
        <dbReference type="Google" id="ProtNLM"/>
    </source>
</evidence>
<dbReference type="PANTHER" id="PTHR16095:SF9">
    <property type="entry name" value="PROLINE AND SERINE-RICH PROTEIN 2"/>
    <property type="match status" value="1"/>
</dbReference>
<organism evidence="3 4">
    <name type="scientific">Pleurodeles waltl</name>
    <name type="common">Iberian ribbed newt</name>
    <dbReference type="NCBI Taxonomy" id="8319"/>
    <lineage>
        <taxon>Eukaryota</taxon>
        <taxon>Metazoa</taxon>
        <taxon>Chordata</taxon>
        <taxon>Craniata</taxon>
        <taxon>Vertebrata</taxon>
        <taxon>Euteleostomi</taxon>
        <taxon>Amphibia</taxon>
        <taxon>Batrachia</taxon>
        <taxon>Caudata</taxon>
        <taxon>Salamandroidea</taxon>
        <taxon>Salamandridae</taxon>
        <taxon>Pleurodelinae</taxon>
        <taxon>Pleurodeles</taxon>
    </lineage>
</organism>
<evidence type="ECO:0000313" key="4">
    <source>
        <dbReference type="Proteomes" id="UP001066276"/>
    </source>
</evidence>
<keyword evidence="4" id="KW-1185">Reference proteome</keyword>
<protein>
    <recommendedName>
        <fullName evidence="5">Proline and serine rich 2</fullName>
    </recommendedName>
</protein>
<sequence>MFDLKQEDDHLKFLSHEEQSALLFFEETLKSFQDDLTLNGTTVPTLLEDHASFDSEPEDIIDLVPPTHNSCEQNEEAHENCEPEEEDHASVELKAEALQGKVISCNEKEPEQKETPLVKHSPPAVSPKHSSMEPARNSDLHSNENPVERPKLLGAVPTPVIIAEQIFKKTDGGSSSPTSPNGEKPVERRRDAATSPPPVHKDCFTYPSPPLGKVAHYPNNIVISKAGKEYNKTISKANVNVLQRRAQVLANLHTENLSAEEVEDRMRHSQMIGRDRSASFRDAASQQAKYEALIKLQLIKETPVQVEIPVDVETDYATNPHKPQYSPTRPPANGSDNINKVLTSEPSPFIPLGKTVTIPAATSPTEKKFTRKIPSHSIHDCSQGRVQNDIRRTCSLPRPTGFRPQGISVQFSGRGATEESRKEALRQLGLLKKTA</sequence>
<evidence type="ECO:0000256" key="1">
    <source>
        <dbReference type="ARBA" id="ARBA00022553"/>
    </source>
</evidence>